<keyword evidence="5" id="KW-1185">Reference proteome</keyword>
<dbReference type="OMA" id="SIDAMIF"/>
<organism evidence="4 5">
    <name type="scientific">Cyprinus carpio carpio</name>
    <dbReference type="NCBI Taxonomy" id="630221"/>
    <lineage>
        <taxon>Eukaryota</taxon>
        <taxon>Metazoa</taxon>
        <taxon>Chordata</taxon>
        <taxon>Craniata</taxon>
        <taxon>Vertebrata</taxon>
        <taxon>Euteleostomi</taxon>
        <taxon>Actinopterygii</taxon>
        <taxon>Neopterygii</taxon>
        <taxon>Teleostei</taxon>
        <taxon>Ostariophysi</taxon>
        <taxon>Cypriniformes</taxon>
        <taxon>Cyprinidae</taxon>
        <taxon>Cyprininae</taxon>
        <taxon>Cyprinus</taxon>
    </lineage>
</organism>
<dbReference type="SUPFAM" id="SSF54117">
    <property type="entry name" value="Interleukin 8-like chemokines"/>
    <property type="match status" value="1"/>
</dbReference>
<dbReference type="InterPro" id="IPR039809">
    <property type="entry name" value="Chemokine_b/g/d"/>
</dbReference>
<dbReference type="Ensembl" id="ENSCCRT00000015047.2">
    <property type="protein sequence ID" value="ENSCCRP00000013762.1"/>
    <property type="gene ID" value="ENSCCRG00000007914.2"/>
</dbReference>
<dbReference type="InterPro" id="IPR001811">
    <property type="entry name" value="Chemokine_IL8-like_dom"/>
</dbReference>
<name>A0A8C1A749_CYPCA</name>
<evidence type="ECO:0000256" key="1">
    <source>
        <dbReference type="ARBA" id="ARBA00022514"/>
    </source>
</evidence>
<dbReference type="GO" id="GO:0008009">
    <property type="term" value="F:chemokine activity"/>
    <property type="evidence" value="ECO:0007669"/>
    <property type="project" value="InterPro"/>
</dbReference>
<keyword evidence="1" id="KW-0202">Cytokine</keyword>
<dbReference type="AlphaFoldDB" id="A0A8C1A749"/>
<dbReference type="PANTHER" id="PTHR12015">
    <property type="entry name" value="SMALL INDUCIBLE CYTOKINE A"/>
    <property type="match status" value="1"/>
</dbReference>
<dbReference type="GO" id="GO:0009953">
    <property type="term" value="P:dorsal/ventral pattern formation"/>
    <property type="evidence" value="ECO:0007669"/>
    <property type="project" value="Ensembl"/>
</dbReference>
<dbReference type="InterPro" id="IPR036048">
    <property type="entry name" value="Interleukin_8-like_sf"/>
</dbReference>
<proteinExistence type="predicted"/>
<evidence type="ECO:0000256" key="2">
    <source>
        <dbReference type="SAM" id="SignalP"/>
    </source>
</evidence>
<evidence type="ECO:0000259" key="3">
    <source>
        <dbReference type="SMART" id="SM00199"/>
    </source>
</evidence>
<dbReference type="Pfam" id="PF00048">
    <property type="entry name" value="IL8"/>
    <property type="match status" value="1"/>
</dbReference>
<protein>
    <submittedName>
        <fullName evidence="4">Chemokine (C-C motif) ligand 19a, tandem duplicate 1</fullName>
    </submittedName>
</protein>
<feature type="signal peptide" evidence="2">
    <location>
        <begin position="1"/>
        <end position="27"/>
    </location>
</feature>
<feature type="domain" description="Chemokine interleukin-8-like" evidence="3">
    <location>
        <begin position="32"/>
        <end position="94"/>
    </location>
</feature>
<dbReference type="GO" id="GO:0006955">
    <property type="term" value="P:immune response"/>
    <property type="evidence" value="ECO:0007669"/>
    <property type="project" value="InterPro"/>
</dbReference>
<sequence length="119" mass="13325">MASALVSVLSVSLCALALILYSTPAEAQADLAMDCCLTVSHKAIPKQVLLTHRKQFRVDGCPRDAVVFRTRKGLNLCAPPAEEEAWVKETIKFLDTRLKKCKETKFQEKRCHGLKNFSF</sequence>
<evidence type="ECO:0000313" key="5">
    <source>
        <dbReference type="Proteomes" id="UP001108240"/>
    </source>
</evidence>
<accession>A0A8C1A749</accession>
<feature type="chain" id="PRO_5040492020" evidence="2">
    <location>
        <begin position="28"/>
        <end position="119"/>
    </location>
</feature>
<dbReference type="SMART" id="SM00199">
    <property type="entry name" value="SCY"/>
    <property type="match status" value="1"/>
</dbReference>
<dbReference type="Proteomes" id="UP001108240">
    <property type="component" value="Unplaced"/>
</dbReference>
<dbReference type="PANTHER" id="PTHR12015:SF108">
    <property type="entry name" value="C-C MOTIF CHEMOKINE 20"/>
    <property type="match status" value="1"/>
</dbReference>
<reference evidence="4" key="2">
    <citation type="submission" date="2025-09" db="UniProtKB">
        <authorList>
            <consortium name="Ensembl"/>
        </authorList>
    </citation>
    <scope>IDENTIFICATION</scope>
</reference>
<evidence type="ECO:0000313" key="4">
    <source>
        <dbReference type="Ensembl" id="ENSCCRP00000013762.1"/>
    </source>
</evidence>
<dbReference type="Gene3D" id="2.40.50.40">
    <property type="match status" value="1"/>
</dbReference>
<dbReference type="GO" id="GO:0005615">
    <property type="term" value="C:extracellular space"/>
    <property type="evidence" value="ECO:0007669"/>
    <property type="project" value="UniProtKB-KW"/>
</dbReference>
<reference evidence="4" key="1">
    <citation type="submission" date="2025-08" db="UniProtKB">
        <authorList>
            <consortium name="Ensembl"/>
        </authorList>
    </citation>
    <scope>IDENTIFICATION</scope>
</reference>
<keyword evidence="2" id="KW-0732">Signal</keyword>
<dbReference type="GeneTree" id="ENSGT00730000112019"/>